<feature type="region of interest" description="Disordered" evidence="1">
    <location>
        <begin position="273"/>
        <end position="311"/>
    </location>
</feature>
<proteinExistence type="predicted"/>
<feature type="region of interest" description="Disordered" evidence="1">
    <location>
        <begin position="1"/>
        <end position="21"/>
    </location>
</feature>
<dbReference type="Proteomes" id="UP000297245">
    <property type="component" value="Unassembled WGS sequence"/>
</dbReference>
<gene>
    <name evidence="3" type="ORF">K435DRAFT_851487</name>
</gene>
<feature type="region of interest" description="Disordered" evidence="1">
    <location>
        <begin position="200"/>
        <end position="231"/>
    </location>
</feature>
<evidence type="ECO:0000256" key="2">
    <source>
        <dbReference type="SAM" id="Phobius"/>
    </source>
</evidence>
<name>A0A4S8MMZ4_DENBC</name>
<evidence type="ECO:0000256" key="1">
    <source>
        <dbReference type="SAM" id="MobiDB-lite"/>
    </source>
</evidence>
<dbReference type="OrthoDB" id="2278929at2759"/>
<sequence length="425" mass="45675">MPSQTLDSPWPEQTPVPRKRRRIHKRQALFDQVQQAERDCQLLSDNSKISCFPTEDDVFLQDQFATFVWNSRLPSYAQTNQVDLFLFHGDSNDQVLHIQNHPNPINQLQAGNFQTPVNDSWWGEEGANWNGQNISRPFYWVVIPSTTTLDGSQPTQTHFTAVQTTFPNSILSAMSASSASAASASSASAASASRASSLSAASRSSQSQSQSFGTSSPSPTSGNGNLQPGQDDSGFPQWAIAVIVILGFLAIASSCILAFFIFRRMRRKEYESNRNSMGSSSPMMANVGNSPGSPLLANSGANPDHHSSLGHGAAVVGAANLQRAPSVVSPDGASTVSRAGSAGEGGPFSGADAAIMADAFRKALRKPDFTDPPPDEESPGRDEELLNRELAEEGRDIRSVSSSRGVRVETLSDEGTMQDHSSYQH</sequence>
<feature type="compositionally biased region" description="Low complexity" evidence="1">
    <location>
        <begin position="200"/>
        <end position="225"/>
    </location>
</feature>
<feature type="region of interest" description="Disordered" evidence="1">
    <location>
        <begin position="365"/>
        <end position="425"/>
    </location>
</feature>
<reference evidence="3 4" key="1">
    <citation type="journal article" date="2019" name="Nat. Ecol. Evol.">
        <title>Megaphylogeny resolves global patterns of mushroom evolution.</title>
        <authorList>
            <person name="Varga T."/>
            <person name="Krizsan K."/>
            <person name="Foldi C."/>
            <person name="Dima B."/>
            <person name="Sanchez-Garcia M."/>
            <person name="Sanchez-Ramirez S."/>
            <person name="Szollosi G.J."/>
            <person name="Szarkandi J.G."/>
            <person name="Papp V."/>
            <person name="Albert L."/>
            <person name="Andreopoulos W."/>
            <person name="Angelini C."/>
            <person name="Antonin V."/>
            <person name="Barry K.W."/>
            <person name="Bougher N.L."/>
            <person name="Buchanan P."/>
            <person name="Buyck B."/>
            <person name="Bense V."/>
            <person name="Catcheside P."/>
            <person name="Chovatia M."/>
            <person name="Cooper J."/>
            <person name="Damon W."/>
            <person name="Desjardin D."/>
            <person name="Finy P."/>
            <person name="Geml J."/>
            <person name="Haridas S."/>
            <person name="Hughes K."/>
            <person name="Justo A."/>
            <person name="Karasinski D."/>
            <person name="Kautmanova I."/>
            <person name="Kiss B."/>
            <person name="Kocsube S."/>
            <person name="Kotiranta H."/>
            <person name="LaButti K.M."/>
            <person name="Lechner B.E."/>
            <person name="Liimatainen K."/>
            <person name="Lipzen A."/>
            <person name="Lukacs Z."/>
            <person name="Mihaltcheva S."/>
            <person name="Morgado L.N."/>
            <person name="Niskanen T."/>
            <person name="Noordeloos M.E."/>
            <person name="Ohm R.A."/>
            <person name="Ortiz-Santana B."/>
            <person name="Ovrebo C."/>
            <person name="Racz N."/>
            <person name="Riley R."/>
            <person name="Savchenko A."/>
            <person name="Shiryaev A."/>
            <person name="Soop K."/>
            <person name="Spirin V."/>
            <person name="Szebenyi C."/>
            <person name="Tomsovsky M."/>
            <person name="Tulloss R.E."/>
            <person name="Uehling J."/>
            <person name="Grigoriev I.V."/>
            <person name="Vagvolgyi C."/>
            <person name="Papp T."/>
            <person name="Martin F.M."/>
            <person name="Miettinen O."/>
            <person name="Hibbett D.S."/>
            <person name="Nagy L.G."/>
        </authorList>
    </citation>
    <scope>NUCLEOTIDE SEQUENCE [LARGE SCALE GENOMIC DNA]</scope>
    <source>
        <strain evidence="3 4">CBS 962.96</strain>
    </source>
</reference>
<accession>A0A4S8MMZ4</accession>
<feature type="region of interest" description="Disordered" evidence="1">
    <location>
        <begin position="326"/>
        <end position="350"/>
    </location>
</feature>
<feature type="transmembrane region" description="Helical" evidence="2">
    <location>
        <begin position="238"/>
        <end position="262"/>
    </location>
</feature>
<dbReference type="EMBL" id="ML179062">
    <property type="protein sequence ID" value="THV03889.1"/>
    <property type="molecule type" value="Genomic_DNA"/>
</dbReference>
<keyword evidence="4" id="KW-1185">Reference proteome</keyword>
<organism evidence="3 4">
    <name type="scientific">Dendrothele bispora (strain CBS 962.96)</name>
    <dbReference type="NCBI Taxonomy" id="1314807"/>
    <lineage>
        <taxon>Eukaryota</taxon>
        <taxon>Fungi</taxon>
        <taxon>Dikarya</taxon>
        <taxon>Basidiomycota</taxon>
        <taxon>Agaricomycotina</taxon>
        <taxon>Agaricomycetes</taxon>
        <taxon>Agaricomycetidae</taxon>
        <taxon>Agaricales</taxon>
        <taxon>Agaricales incertae sedis</taxon>
        <taxon>Dendrothele</taxon>
    </lineage>
</organism>
<dbReference type="AlphaFoldDB" id="A0A4S8MMZ4"/>
<feature type="compositionally biased region" description="Polar residues" evidence="1">
    <location>
        <begin position="273"/>
        <end position="292"/>
    </location>
</feature>
<keyword evidence="2" id="KW-0812">Transmembrane</keyword>
<protein>
    <submittedName>
        <fullName evidence="3">Uncharacterized protein</fullName>
    </submittedName>
</protein>
<keyword evidence="2" id="KW-0472">Membrane</keyword>
<evidence type="ECO:0000313" key="4">
    <source>
        <dbReference type="Proteomes" id="UP000297245"/>
    </source>
</evidence>
<feature type="compositionally biased region" description="Basic and acidic residues" evidence="1">
    <location>
        <begin position="378"/>
        <end position="398"/>
    </location>
</feature>
<feature type="compositionally biased region" description="Polar residues" evidence="1">
    <location>
        <begin position="413"/>
        <end position="425"/>
    </location>
</feature>
<keyword evidence="2" id="KW-1133">Transmembrane helix</keyword>
<evidence type="ECO:0000313" key="3">
    <source>
        <dbReference type="EMBL" id="THV03889.1"/>
    </source>
</evidence>